<sequence length="676" mass="76475">MILTKVALSLLVAMAQAWTLDSRELIPEDGSSLAERRLPKASKVRGVNLGSQFIIEEWFTKDSWKNMGCYGWYDEWNCVKALGQAKADEVWKNHWNTWITEADIKQIKEIGLNTVRIPVGFWMRESLVYANEYYPRGGLPYLDRIVGWCKKYGVYVIIDLHGAPGSQSPNEEFTGHILYQGVNPPQFYTSTNYERALKFLEWMTNRIHTNGNYTTVGMLQVLNEPVRGGVNATDMRKNFYPKAYERIQAAEAKLNVAKADRLHIQFMGTSWGSGDPREFLPSTEMAFFDAHRYLSFDNRIEGTKKAYITQACKDNMGTNVTVGEWSLSVNSTLKNTPEFKYEGQETWYRAYWAAQAESFERSNGWIFWTWKCDGVEDWRWCYKKAVEAGVIPKDAGSAAALSPFDAIRKARLWVQSLKPQNLHSSLYAQPLKPRYPAEDLLALVNTDIRKPFDMAEVVVRIVDHSRVSVFKPSYGKNLLTCWAEIHGFRSGIIGNQTPVIHPDEASKGAQFIRLCDQGNIPIIYLHNVTGFMVGSKAERETIIKKGAQFVAAVSCSQVPRISVILESSYGAGNYVMCGRAYEPRFMFTWPSGRCSVMGPDQLAGVMDIVQSGSAAKKNLGKAAKVLSSSYKASIEKFRQKVEKESQAYYASTNLLDDGIIDPRDTREVFLFECCSP</sequence>
<dbReference type="InterPro" id="IPR017853">
    <property type="entry name" value="GH"/>
</dbReference>
<evidence type="ECO:0000259" key="5">
    <source>
        <dbReference type="PROSITE" id="PS50989"/>
    </source>
</evidence>
<dbReference type="PROSITE" id="PS50989">
    <property type="entry name" value="COA_CT_CTER"/>
    <property type="match status" value="1"/>
</dbReference>
<dbReference type="PANTHER" id="PTHR22855:SF46">
    <property type="entry name" value="METHYLCROTONOYL-COA CARBOXYLASE"/>
    <property type="match status" value="1"/>
</dbReference>
<keyword evidence="4" id="KW-0732">Signal</keyword>
<evidence type="ECO:0000256" key="2">
    <source>
        <dbReference type="ARBA" id="ARBA00022801"/>
    </source>
</evidence>
<proteinExistence type="inferred from homology"/>
<dbReference type="GO" id="GO:0016874">
    <property type="term" value="F:ligase activity"/>
    <property type="evidence" value="ECO:0007669"/>
    <property type="project" value="InterPro"/>
</dbReference>
<keyword evidence="2" id="KW-0378">Hydrolase</keyword>
<keyword evidence="3" id="KW-0326">Glycosidase</keyword>
<dbReference type="Pfam" id="PF00150">
    <property type="entry name" value="Cellulase"/>
    <property type="match status" value="1"/>
</dbReference>
<dbReference type="GO" id="GO:0000272">
    <property type="term" value="P:polysaccharide catabolic process"/>
    <property type="evidence" value="ECO:0007669"/>
    <property type="project" value="InterPro"/>
</dbReference>
<dbReference type="InterPro" id="IPR001547">
    <property type="entry name" value="Glyco_hydro_5"/>
</dbReference>
<dbReference type="InterPro" id="IPR034733">
    <property type="entry name" value="AcCoA_carboxyl_beta"/>
</dbReference>
<feature type="domain" description="CoA carboxyltransferase C-terminal" evidence="5">
    <location>
        <begin position="436"/>
        <end position="676"/>
    </location>
</feature>
<dbReference type="Gene3D" id="3.90.226.10">
    <property type="entry name" value="2-enoyl-CoA Hydratase, Chain A, domain 1"/>
    <property type="match status" value="1"/>
</dbReference>
<gene>
    <name evidence="6" type="ORF">CRHIZ90672A_00013545</name>
</gene>
<dbReference type="Gene3D" id="3.20.20.80">
    <property type="entry name" value="Glycosidases"/>
    <property type="match status" value="1"/>
</dbReference>
<dbReference type="SUPFAM" id="SSF52096">
    <property type="entry name" value="ClpP/crotonase"/>
    <property type="match status" value="1"/>
</dbReference>
<evidence type="ECO:0000256" key="3">
    <source>
        <dbReference type="ARBA" id="ARBA00023295"/>
    </source>
</evidence>
<protein>
    <recommendedName>
        <fullName evidence="5">CoA carboxyltransferase C-terminal domain-containing protein</fullName>
    </recommendedName>
</protein>
<dbReference type="Pfam" id="PF01039">
    <property type="entry name" value="Carboxyl_trans"/>
    <property type="match status" value="1"/>
</dbReference>
<dbReference type="EMBL" id="CABFNQ020000593">
    <property type="protein sequence ID" value="CAH0019798.1"/>
    <property type="molecule type" value="Genomic_DNA"/>
</dbReference>
<dbReference type="Proteomes" id="UP000696573">
    <property type="component" value="Unassembled WGS sequence"/>
</dbReference>
<dbReference type="AlphaFoldDB" id="A0A9N9VC30"/>
<comment type="similarity">
    <text evidence="1">Belongs to the glycosyl hydrolase 5 (cellulase A) family.</text>
</comment>
<dbReference type="InterPro" id="IPR029045">
    <property type="entry name" value="ClpP/crotonase-like_dom_sf"/>
</dbReference>
<dbReference type="SUPFAM" id="SSF51445">
    <property type="entry name" value="(Trans)glycosidases"/>
    <property type="match status" value="1"/>
</dbReference>
<feature type="chain" id="PRO_5040196943" description="CoA carboxyltransferase C-terminal domain-containing protein" evidence="4">
    <location>
        <begin position="18"/>
        <end position="676"/>
    </location>
</feature>
<comment type="caution">
    <text evidence="6">The sequence shown here is derived from an EMBL/GenBank/DDBJ whole genome shotgun (WGS) entry which is preliminary data.</text>
</comment>
<accession>A0A9N9VC30</accession>
<name>A0A9N9VC30_9HYPO</name>
<organism evidence="6 7">
    <name type="scientific">Clonostachys rhizophaga</name>
    <dbReference type="NCBI Taxonomy" id="160324"/>
    <lineage>
        <taxon>Eukaryota</taxon>
        <taxon>Fungi</taxon>
        <taxon>Dikarya</taxon>
        <taxon>Ascomycota</taxon>
        <taxon>Pezizomycotina</taxon>
        <taxon>Sordariomycetes</taxon>
        <taxon>Hypocreomycetidae</taxon>
        <taxon>Hypocreales</taxon>
        <taxon>Bionectriaceae</taxon>
        <taxon>Clonostachys</taxon>
    </lineage>
</organism>
<keyword evidence="7" id="KW-1185">Reference proteome</keyword>
<dbReference type="GO" id="GO:0004553">
    <property type="term" value="F:hydrolase activity, hydrolyzing O-glycosyl compounds"/>
    <property type="evidence" value="ECO:0007669"/>
    <property type="project" value="InterPro"/>
</dbReference>
<dbReference type="InterPro" id="IPR011763">
    <property type="entry name" value="COA_CT_C"/>
</dbReference>
<dbReference type="OrthoDB" id="1887033at2759"/>
<feature type="signal peptide" evidence="4">
    <location>
        <begin position="1"/>
        <end position="17"/>
    </location>
</feature>
<dbReference type="InterPro" id="IPR045190">
    <property type="entry name" value="MCCB/AccD1-like"/>
</dbReference>
<dbReference type="PANTHER" id="PTHR22855">
    <property type="entry name" value="ACETYL, PROPIONYL, PYRUVATE, AND GLUTACONYL CARBOXYLASE-RELATED"/>
    <property type="match status" value="1"/>
</dbReference>
<evidence type="ECO:0000313" key="6">
    <source>
        <dbReference type="EMBL" id="CAH0019798.1"/>
    </source>
</evidence>
<evidence type="ECO:0000256" key="4">
    <source>
        <dbReference type="SAM" id="SignalP"/>
    </source>
</evidence>
<dbReference type="FunFam" id="3.90.226.10:FF:000021">
    <property type="entry name" value="Acetyl-CoA carboxylase carboxyltransferase subunit"/>
    <property type="match status" value="1"/>
</dbReference>
<evidence type="ECO:0000313" key="7">
    <source>
        <dbReference type="Proteomes" id="UP000696573"/>
    </source>
</evidence>
<evidence type="ECO:0000256" key="1">
    <source>
        <dbReference type="ARBA" id="ARBA00005641"/>
    </source>
</evidence>
<reference evidence="6" key="1">
    <citation type="submission" date="2021-10" db="EMBL/GenBank/DDBJ databases">
        <authorList>
            <person name="Piombo E."/>
        </authorList>
    </citation>
    <scope>NUCLEOTIDE SEQUENCE</scope>
</reference>